<feature type="transmembrane region" description="Helical" evidence="5">
    <location>
        <begin position="32"/>
        <end position="49"/>
    </location>
</feature>
<evidence type="ECO:0000256" key="2">
    <source>
        <dbReference type="ARBA" id="ARBA00022692"/>
    </source>
</evidence>
<evidence type="ECO:0000256" key="3">
    <source>
        <dbReference type="ARBA" id="ARBA00022989"/>
    </source>
</evidence>
<accession>D4S300</accession>
<dbReference type="AlphaFoldDB" id="D4S300"/>
<keyword evidence="7" id="KW-1185">Reference proteome</keyword>
<evidence type="ECO:0008006" key="8">
    <source>
        <dbReference type="Google" id="ProtNLM"/>
    </source>
</evidence>
<comment type="subcellular location">
    <subcellularLocation>
        <location evidence="1">Membrane</location>
        <topology evidence="1">Multi-pass membrane protein</topology>
    </subcellularLocation>
</comment>
<keyword evidence="3 5" id="KW-1133">Transmembrane helix</keyword>
<feature type="transmembrane region" description="Helical" evidence="5">
    <location>
        <begin position="167"/>
        <end position="191"/>
    </location>
</feature>
<evidence type="ECO:0000256" key="4">
    <source>
        <dbReference type="ARBA" id="ARBA00023136"/>
    </source>
</evidence>
<keyword evidence="2 5" id="KW-0812">Transmembrane</keyword>
<dbReference type="HOGENOM" id="CLU_079301_0_0_9"/>
<dbReference type="GO" id="GO:0016020">
    <property type="term" value="C:membrane"/>
    <property type="evidence" value="ECO:0007669"/>
    <property type="project" value="UniProtKB-SubCell"/>
</dbReference>
<proteinExistence type="predicted"/>
<dbReference type="STRING" id="45851.BHV86_01550"/>
<evidence type="ECO:0000313" key="7">
    <source>
        <dbReference type="Proteomes" id="UP000006238"/>
    </source>
</evidence>
<comment type="caution">
    <text evidence="6">The sequence shown here is derived from an EMBL/GenBank/DDBJ whole genome shotgun (WGS) entry which is preliminary data.</text>
</comment>
<organism evidence="6 7">
    <name type="scientific">Eshraghiella crossota DSM 2876</name>
    <dbReference type="NCBI Taxonomy" id="511680"/>
    <lineage>
        <taxon>Bacteria</taxon>
        <taxon>Bacillati</taxon>
        <taxon>Bacillota</taxon>
        <taxon>Clostridia</taxon>
        <taxon>Lachnospirales</taxon>
        <taxon>Lachnospiraceae</taxon>
        <taxon>Eshraghiella</taxon>
    </lineage>
</organism>
<keyword evidence="4 5" id="KW-0472">Membrane</keyword>
<sequence>MRYKVNWTFLITLLILIICTVVGAFRGLIKTVYSLIIIVAVTVLTTIFAPKLTTYLKNNTTWDDALQSKTESFLRDRGILSDGRQIDLDELPVPDSIKNKISGGVADYSGKTAEIYNDFVVETVSGIIFSAIVYIVMFVLLLALARVIGILLNVIEKLPVLKQINKLAGGAAGLVKGLLIVWIAAILVMILSNTPIGIKIAADIDGNVFLKFLYDKNLIMYFLTGGKNI</sequence>
<dbReference type="PANTHER" id="PTHR37306:SF1">
    <property type="entry name" value="COLICIN V PRODUCTION PROTEIN"/>
    <property type="match status" value="1"/>
</dbReference>
<evidence type="ECO:0000313" key="6">
    <source>
        <dbReference type="EMBL" id="EFF67369.1"/>
    </source>
</evidence>
<reference evidence="6 7" key="1">
    <citation type="submission" date="2010-02" db="EMBL/GenBank/DDBJ databases">
        <authorList>
            <person name="Weinstock G."/>
            <person name="Sodergren E."/>
            <person name="Clifton S."/>
            <person name="Fulton L."/>
            <person name="Fulton B."/>
            <person name="Courtney L."/>
            <person name="Fronick C."/>
            <person name="Harrison M."/>
            <person name="Strong C."/>
            <person name="Farmer C."/>
            <person name="Delahaunty K."/>
            <person name="Markovic C."/>
            <person name="Hall O."/>
            <person name="Minx P."/>
            <person name="Tomlinson C."/>
            <person name="Mitreva M."/>
            <person name="Nelson J."/>
            <person name="Hou S."/>
            <person name="Wollam A."/>
            <person name="Pepin K.H."/>
            <person name="Johnson M."/>
            <person name="Bhonagiri V."/>
            <person name="Zhang X."/>
            <person name="Suruliraj S."/>
            <person name="Warren W."/>
            <person name="Chinwalla A."/>
            <person name="Mardis E.R."/>
            <person name="Wilson R.K."/>
        </authorList>
    </citation>
    <scope>NUCLEOTIDE SEQUENCE [LARGE SCALE GENOMIC DNA]</scope>
    <source>
        <strain evidence="6 7">DSM 2876</strain>
    </source>
</reference>
<dbReference type="Proteomes" id="UP000006238">
    <property type="component" value="Unassembled WGS sequence"/>
</dbReference>
<dbReference type="eggNOG" id="ENOG5032RY3">
    <property type="taxonomic scope" value="Bacteria"/>
</dbReference>
<protein>
    <recommendedName>
        <fullName evidence="8">CvpA family protein</fullName>
    </recommendedName>
</protein>
<dbReference type="Pfam" id="PF02674">
    <property type="entry name" value="Colicin_V"/>
    <property type="match status" value="2"/>
</dbReference>
<dbReference type="PANTHER" id="PTHR37306">
    <property type="entry name" value="COLICIN V PRODUCTION PROTEIN"/>
    <property type="match status" value="1"/>
</dbReference>
<dbReference type="EMBL" id="ABWN01000042">
    <property type="protein sequence ID" value="EFF67369.1"/>
    <property type="molecule type" value="Genomic_DNA"/>
</dbReference>
<dbReference type="GO" id="GO:0009403">
    <property type="term" value="P:toxin biosynthetic process"/>
    <property type="evidence" value="ECO:0007669"/>
    <property type="project" value="InterPro"/>
</dbReference>
<feature type="transmembrane region" description="Helical" evidence="5">
    <location>
        <begin position="6"/>
        <end position="25"/>
    </location>
</feature>
<feature type="transmembrane region" description="Helical" evidence="5">
    <location>
        <begin position="127"/>
        <end position="155"/>
    </location>
</feature>
<evidence type="ECO:0000256" key="5">
    <source>
        <dbReference type="SAM" id="Phobius"/>
    </source>
</evidence>
<name>D4S300_9FIRM</name>
<evidence type="ECO:0000256" key="1">
    <source>
        <dbReference type="ARBA" id="ARBA00004141"/>
    </source>
</evidence>
<gene>
    <name evidence="6" type="ORF">BUTYVIB_02452</name>
</gene>
<dbReference type="InterPro" id="IPR003825">
    <property type="entry name" value="Colicin-V_CvpA"/>
</dbReference>